<dbReference type="AlphaFoldDB" id="A0AAQ3US94"/>
<keyword evidence="3" id="KW-1185">Reference proteome</keyword>
<dbReference type="EMBL" id="CP144754">
    <property type="protein sequence ID" value="WVZ96649.1"/>
    <property type="molecule type" value="Genomic_DNA"/>
</dbReference>
<evidence type="ECO:0000256" key="1">
    <source>
        <dbReference type="SAM" id="MobiDB-lite"/>
    </source>
</evidence>
<reference evidence="2 3" key="1">
    <citation type="submission" date="2024-02" db="EMBL/GenBank/DDBJ databases">
        <title>High-quality chromosome-scale genome assembly of Pensacola bahiagrass (Paspalum notatum Flugge var. saurae).</title>
        <authorList>
            <person name="Vega J.M."/>
            <person name="Podio M."/>
            <person name="Orjuela J."/>
            <person name="Siena L.A."/>
            <person name="Pessino S.C."/>
            <person name="Combes M.C."/>
            <person name="Mariac C."/>
            <person name="Albertini E."/>
            <person name="Pupilli F."/>
            <person name="Ortiz J.P.A."/>
            <person name="Leblanc O."/>
        </authorList>
    </citation>
    <scope>NUCLEOTIDE SEQUENCE [LARGE SCALE GENOMIC DNA]</scope>
    <source>
        <strain evidence="2">R1</strain>
        <tissue evidence="2">Leaf</tissue>
    </source>
</reference>
<feature type="compositionally biased region" description="Low complexity" evidence="1">
    <location>
        <begin position="127"/>
        <end position="138"/>
    </location>
</feature>
<feature type="region of interest" description="Disordered" evidence="1">
    <location>
        <begin position="73"/>
        <end position="93"/>
    </location>
</feature>
<feature type="region of interest" description="Disordered" evidence="1">
    <location>
        <begin position="121"/>
        <end position="140"/>
    </location>
</feature>
<sequence length="221" mass="23890">MESFLQQQPIVTSNHFESINTFLWNGQQFFLRDHERVVEAVHVVEAAVRGGLHEPGAFVGALNARVAGDHRADEAAGEGATSSARDKAARITSAGPAPAAAASLLGRPRNTCSDRTVWRRPGTRSMADSSSVSAIDGGSADDGGTTKDWDFLLTVTFTMVAFAECGGRAQRPLKEFFLENTMPKLSSDQSAAWARKRIDKIRRSFLWKDKAETNGGHGLVS</sequence>
<gene>
    <name evidence="2" type="ORF">U9M48_042261</name>
</gene>
<evidence type="ECO:0000313" key="2">
    <source>
        <dbReference type="EMBL" id="WVZ96649.1"/>
    </source>
</evidence>
<protein>
    <submittedName>
        <fullName evidence="2">Uncharacterized protein</fullName>
    </submittedName>
</protein>
<evidence type="ECO:0000313" key="3">
    <source>
        <dbReference type="Proteomes" id="UP001341281"/>
    </source>
</evidence>
<proteinExistence type="predicted"/>
<name>A0AAQ3US94_PASNO</name>
<organism evidence="2 3">
    <name type="scientific">Paspalum notatum var. saurae</name>
    <dbReference type="NCBI Taxonomy" id="547442"/>
    <lineage>
        <taxon>Eukaryota</taxon>
        <taxon>Viridiplantae</taxon>
        <taxon>Streptophyta</taxon>
        <taxon>Embryophyta</taxon>
        <taxon>Tracheophyta</taxon>
        <taxon>Spermatophyta</taxon>
        <taxon>Magnoliopsida</taxon>
        <taxon>Liliopsida</taxon>
        <taxon>Poales</taxon>
        <taxon>Poaceae</taxon>
        <taxon>PACMAD clade</taxon>
        <taxon>Panicoideae</taxon>
        <taxon>Andropogonodae</taxon>
        <taxon>Paspaleae</taxon>
        <taxon>Paspalinae</taxon>
        <taxon>Paspalum</taxon>
    </lineage>
</organism>
<dbReference type="Proteomes" id="UP001341281">
    <property type="component" value="Chromosome 10"/>
</dbReference>
<accession>A0AAQ3US94</accession>